<dbReference type="RefSeq" id="WP_125942927.1">
    <property type="nucleotide sequence ID" value="NZ_PXZH01000001.1"/>
</dbReference>
<dbReference type="PANTHER" id="PTHR43467:SF2">
    <property type="entry name" value="COBALT-PRECORRIN-2 C(20)-METHYLTRANSFERASE"/>
    <property type="match status" value="1"/>
</dbReference>
<feature type="domain" description="Tetrapyrrole methylase" evidence="8">
    <location>
        <begin position="5"/>
        <end position="213"/>
    </location>
</feature>
<proteinExistence type="inferred from homology"/>
<keyword evidence="6" id="KW-0949">S-adenosyl-L-methionine</keyword>
<evidence type="ECO:0000256" key="4">
    <source>
        <dbReference type="ARBA" id="ARBA00022603"/>
    </source>
</evidence>
<dbReference type="InterPro" id="IPR003043">
    <property type="entry name" value="Uropor_MeTrfase_CS"/>
</dbReference>
<comment type="caution">
    <text evidence="9">The sequence shown here is derived from an EMBL/GenBank/DDBJ whole genome shotgun (WGS) entry which is preliminary data.</text>
</comment>
<dbReference type="GO" id="GO:0043781">
    <property type="term" value="F:cobalt-factor II C20-methyltransferase activity"/>
    <property type="evidence" value="ECO:0007669"/>
    <property type="project" value="UniProtKB-EC"/>
</dbReference>
<gene>
    <name evidence="9" type="ORF">C7P63_04375</name>
</gene>
<dbReference type="PANTHER" id="PTHR43467">
    <property type="entry name" value="COBALT-PRECORRIN-2 C(20)-METHYLTRANSFERASE"/>
    <property type="match status" value="1"/>
</dbReference>
<comment type="pathway">
    <text evidence="1">Cofactor biosynthesis; adenosylcobalamin biosynthesis.</text>
</comment>
<evidence type="ECO:0000313" key="9">
    <source>
        <dbReference type="EMBL" id="RST90314.1"/>
    </source>
</evidence>
<dbReference type="GO" id="GO:0030788">
    <property type="term" value="F:precorrin-2 C20-methyltransferase activity"/>
    <property type="evidence" value="ECO:0007669"/>
    <property type="project" value="InterPro"/>
</dbReference>
<dbReference type="InterPro" id="IPR014777">
    <property type="entry name" value="4pyrrole_Mease_sub1"/>
</dbReference>
<dbReference type="GO" id="GO:0009236">
    <property type="term" value="P:cobalamin biosynthetic process"/>
    <property type="evidence" value="ECO:0007669"/>
    <property type="project" value="UniProtKB-UniRule"/>
</dbReference>
<dbReference type="PROSITE" id="PS00839">
    <property type="entry name" value="SUMT_1"/>
    <property type="match status" value="1"/>
</dbReference>
<dbReference type="UniPathway" id="UPA00148"/>
<organism evidence="9 10">
    <name type="scientific">Vagococcus humatus</name>
    <dbReference type="NCBI Taxonomy" id="1889241"/>
    <lineage>
        <taxon>Bacteria</taxon>
        <taxon>Bacillati</taxon>
        <taxon>Bacillota</taxon>
        <taxon>Bacilli</taxon>
        <taxon>Lactobacillales</taxon>
        <taxon>Enterococcaceae</taxon>
        <taxon>Vagococcus</taxon>
    </lineage>
</organism>
<keyword evidence="3" id="KW-0169">Cobalamin biosynthesis</keyword>
<evidence type="ECO:0000256" key="7">
    <source>
        <dbReference type="PIRNR" id="PIRNR036427"/>
    </source>
</evidence>
<dbReference type="InterPro" id="IPR012382">
    <property type="entry name" value="CobI/CbiL"/>
</dbReference>
<dbReference type="Pfam" id="PF00590">
    <property type="entry name" value="TP_methylase"/>
    <property type="match status" value="1"/>
</dbReference>
<dbReference type="NCBIfam" id="NF004059">
    <property type="entry name" value="PRK05576.1-2"/>
    <property type="match status" value="1"/>
</dbReference>
<evidence type="ECO:0000256" key="2">
    <source>
        <dbReference type="ARBA" id="ARBA00005879"/>
    </source>
</evidence>
<dbReference type="Gene3D" id="3.40.1010.10">
    <property type="entry name" value="Cobalt-precorrin-4 Transmethylase, Domain 1"/>
    <property type="match status" value="1"/>
</dbReference>
<dbReference type="Proteomes" id="UP000277864">
    <property type="component" value="Unassembled WGS sequence"/>
</dbReference>
<keyword evidence="4 9" id="KW-0489">Methyltransferase</keyword>
<evidence type="ECO:0000313" key="10">
    <source>
        <dbReference type="Proteomes" id="UP000277864"/>
    </source>
</evidence>
<dbReference type="Gene3D" id="3.30.950.10">
    <property type="entry name" value="Methyltransferase, Cobalt-precorrin-4 Transmethylase, Domain 2"/>
    <property type="match status" value="1"/>
</dbReference>
<dbReference type="InterPro" id="IPR014776">
    <property type="entry name" value="4pyrrole_Mease_sub2"/>
</dbReference>
<keyword evidence="5 9" id="KW-0808">Transferase</keyword>
<dbReference type="PIRSF" id="PIRSF036427">
    <property type="entry name" value="Precrrn-2_mtase"/>
    <property type="match status" value="1"/>
</dbReference>
<evidence type="ECO:0000256" key="6">
    <source>
        <dbReference type="ARBA" id="ARBA00022691"/>
    </source>
</evidence>
<dbReference type="EC" id="2.1.1.151" evidence="9"/>
<dbReference type="OrthoDB" id="9804789at2"/>
<name>A0A3S0AFE1_9ENTE</name>
<reference evidence="9 10" key="1">
    <citation type="submission" date="2018-03" db="EMBL/GenBank/DDBJ databases">
        <authorList>
            <person name="Gulvik C.A."/>
        </authorList>
    </citation>
    <scope>NUCLEOTIDE SEQUENCE [LARGE SCALE GENOMIC DNA]</scope>
    <source>
        <strain evidence="9 10">JCM 31581</strain>
    </source>
</reference>
<evidence type="ECO:0000256" key="1">
    <source>
        <dbReference type="ARBA" id="ARBA00004953"/>
    </source>
</evidence>
<sequence length="241" mass="26739">MGVGKFFGIGTGPGDSDLLTIKGQKVLQEIDCLYTPEPKKGTKSLALSIVSPYVREDLVVKQRHFPMVKDWSVKEQAWDAIANEILEEVKAGKKVGFITLGDPMVYSTYSYLLNRLKDQIETETIPGISSFCQMSNSLQIPLVMDDESYAVVPSTASDELISQALTDFSTIVIMKAAPHLEKIMALLTKENLLDQAVLISNASMENEVVTKGLSELDPSQKISYYSTIIVYKTQESFKERV</sequence>
<dbReference type="NCBIfam" id="TIGR01467">
    <property type="entry name" value="cobI_cbiL"/>
    <property type="match status" value="1"/>
</dbReference>
<dbReference type="InterPro" id="IPR000878">
    <property type="entry name" value="4pyrrol_Mease"/>
</dbReference>
<protein>
    <submittedName>
        <fullName evidence="9">Precorrin-2 C(20)-methyltransferase</fullName>
        <ecNumber evidence="9">2.1.1.151</ecNumber>
    </submittedName>
</protein>
<dbReference type="AlphaFoldDB" id="A0A3S0AFE1"/>
<keyword evidence="10" id="KW-1185">Reference proteome</keyword>
<dbReference type="InterPro" id="IPR035996">
    <property type="entry name" value="4pyrrol_Methylase_sf"/>
</dbReference>
<evidence type="ECO:0000259" key="8">
    <source>
        <dbReference type="Pfam" id="PF00590"/>
    </source>
</evidence>
<accession>A0A3S0AFE1</accession>
<dbReference type="CDD" id="cd11645">
    <property type="entry name" value="Precorrin_2_C20_MT"/>
    <property type="match status" value="1"/>
</dbReference>
<evidence type="ECO:0000256" key="3">
    <source>
        <dbReference type="ARBA" id="ARBA00022573"/>
    </source>
</evidence>
<dbReference type="EMBL" id="PXZH01000001">
    <property type="protein sequence ID" value="RST90314.1"/>
    <property type="molecule type" value="Genomic_DNA"/>
</dbReference>
<evidence type="ECO:0000256" key="5">
    <source>
        <dbReference type="ARBA" id="ARBA00022679"/>
    </source>
</evidence>
<dbReference type="SUPFAM" id="SSF53790">
    <property type="entry name" value="Tetrapyrrole methylase"/>
    <property type="match status" value="1"/>
</dbReference>
<dbReference type="GO" id="GO:0032259">
    <property type="term" value="P:methylation"/>
    <property type="evidence" value="ECO:0007669"/>
    <property type="project" value="UniProtKB-KW"/>
</dbReference>
<dbReference type="InterPro" id="IPR006364">
    <property type="entry name" value="CobI/CbiL/CobIJ_dom"/>
</dbReference>
<comment type="similarity">
    <text evidence="2 7">Belongs to the precorrin methyltransferase family.</text>
</comment>